<dbReference type="PANTHER" id="PTHR33886">
    <property type="entry name" value="UNSATURATED RHAMNOGALACTURONAN HYDROLASE (EUROFUNG)"/>
    <property type="match status" value="1"/>
</dbReference>
<proteinExistence type="predicted"/>
<evidence type="ECO:0000256" key="1">
    <source>
        <dbReference type="ARBA" id="ARBA00022801"/>
    </source>
</evidence>
<reference evidence="2 3" key="1">
    <citation type="submission" date="2020-07" db="EMBL/GenBank/DDBJ databases">
        <title>Complete genome and description of Chryseobacterium manosquense strain Marseille-Q2069 sp. nov.</title>
        <authorList>
            <person name="Boxberger M."/>
        </authorList>
    </citation>
    <scope>NUCLEOTIDE SEQUENCE [LARGE SCALE GENOMIC DNA]</scope>
    <source>
        <strain evidence="2 3">Marseille-Q2069</strain>
    </source>
</reference>
<dbReference type="InterPro" id="IPR012341">
    <property type="entry name" value="6hp_glycosidase-like_sf"/>
</dbReference>
<dbReference type="Proteomes" id="UP000516438">
    <property type="component" value="Chromosome"/>
</dbReference>
<dbReference type="PANTHER" id="PTHR33886:SF8">
    <property type="entry name" value="UNSATURATED RHAMNOGALACTURONAN HYDROLASE (EUROFUNG)"/>
    <property type="match status" value="1"/>
</dbReference>
<evidence type="ECO:0000313" key="2">
    <source>
        <dbReference type="EMBL" id="QNS41287.1"/>
    </source>
</evidence>
<dbReference type="EMBL" id="CP060203">
    <property type="protein sequence ID" value="QNS41287.1"/>
    <property type="molecule type" value="Genomic_DNA"/>
</dbReference>
<sequence>MNVFLLLLVLIVIVVLLIDFFPQFNTWQSRIKIGRFTNREDWSRKILQLSQKWLQNTPTIPLTDNNRLIIIDMLRGNYKRSAIQSWQEAALVLGLTESLKKTGDNSTRKAIHDFLEKKISSTSGWKEKPTESDHAILAYAFLNCKYIDHQQYRLAFDETYQMLLSLKGEDGTVAYKNHVRQYRFVDTIGFICPFLVSYGLKFQIPEAIDLAVKQIKEFQKFGMMEQLHIPCHTYHAETKIPVGLFGWGRGLGWYVIGLIDTWHALPEQHPSKKELEHLVIATTHSVLPFQSENGGFHWLLFDQGSRLDSSTAATLAWFFTVASEIPEISQKCIVGKQKCLQYLKSVTRRNGAIDFSQGDTKAIGIYSQTFDILPFTQGFCLRTLMKD</sequence>
<dbReference type="KEGG" id="cmaq:H0S70_13335"/>
<organism evidence="2 3">
    <name type="scientific">Chryseobacterium manosquense</name>
    <dbReference type="NCBI Taxonomy" id="2754694"/>
    <lineage>
        <taxon>Bacteria</taxon>
        <taxon>Pseudomonadati</taxon>
        <taxon>Bacteroidota</taxon>
        <taxon>Flavobacteriia</taxon>
        <taxon>Flavobacteriales</taxon>
        <taxon>Weeksellaceae</taxon>
        <taxon>Chryseobacterium group</taxon>
        <taxon>Chryseobacterium</taxon>
    </lineage>
</organism>
<protein>
    <submittedName>
        <fullName evidence="2">Glycoside hydrolase family 88 protein</fullName>
    </submittedName>
</protein>
<keyword evidence="1 2" id="KW-0378">Hydrolase</keyword>
<dbReference type="Pfam" id="PF07470">
    <property type="entry name" value="Glyco_hydro_88"/>
    <property type="match status" value="1"/>
</dbReference>
<evidence type="ECO:0000313" key="3">
    <source>
        <dbReference type="Proteomes" id="UP000516438"/>
    </source>
</evidence>
<dbReference type="SUPFAM" id="SSF48208">
    <property type="entry name" value="Six-hairpin glycosidases"/>
    <property type="match status" value="1"/>
</dbReference>
<name>A0A7H1DWC9_9FLAO</name>
<keyword evidence="3" id="KW-1185">Reference proteome</keyword>
<dbReference type="InterPro" id="IPR008928">
    <property type="entry name" value="6-hairpin_glycosidase_sf"/>
</dbReference>
<dbReference type="RefSeq" id="WP_188321134.1">
    <property type="nucleotide sequence ID" value="NZ_CP060203.1"/>
</dbReference>
<dbReference type="GO" id="GO:0005975">
    <property type="term" value="P:carbohydrate metabolic process"/>
    <property type="evidence" value="ECO:0007669"/>
    <property type="project" value="InterPro"/>
</dbReference>
<dbReference type="InterPro" id="IPR010905">
    <property type="entry name" value="Glyco_hydro_88"/>
</dbReference>
<gene>
    <name evidence="2" type="ORF">H0S70_13335</name>
</gene>
<dbReference type="Gene3D" id="1.50.10.10">
    <property type="match status" value="1"/>
</dbReference>
<dbReference type="GO" id="GO:0016787">
    <property type="term" value="F:hydrolase activity"/>
    <property type="evidence" value="ECO:0007669"/>
    <property type="project" value="UniProtKB-KW"/>
</dbReference>
<accession>A0A7H1DWC9</accession>
<dbReference type="InterPro" id="IPR052043">
    <property type="entry name" value="PolySaccharide_Degr_Enz"/>
</dbReference>
<dbReference type="AlphaFoldDB" id="A0A7H1DWC9"/>